<comment type="caution">
    <text evidence="2">The sequence shown here is derived from an EMBL/GenBank/DDBJ whole genome shotgun (WGS) entry which is preliminary data.</text>
</comment>
<name>A0ABX3YQB9_9ACTN</name>
<evidence type="ECO:0000256" key="1">
    <source>
        <dbReference type="SAM" id="SignalP"/>
    </source>
</evidence>
<dbReference type="RefSeq" id="WP_318275135.1">
    <property type="nucleotide sequence ID" value="NZ_MRYD01000011.1"/>
</dbReference>
<feature type="chain" id="PRO_5046483336" description="Secreted protein" evidence="1">
    <location>
        <begin position="28"/>
        <end position="161"/>
    </location>
</feature>
<dbReference type="EMBL" id="MRYD01000011">
    <property type="protein sequence ID" value="OSZ61671.1"/>
    <property type="molecule type" value="Genomic_DNA"/>
</dbReference>
<evidence type="ECO:0000313" key="3">
    <source>
        <dbReference type="Proteomes" id="UP000194266"/>
    </source>
</evidence>
<reference evidence="2 3" key="1">
    <citation type="submission" date="2016-12" db="EMBL/GenBank/DDBJ databases">
        <title>Genome Mining:The Detection of Biosynthetic Gene Clusters to Aid in the Expression of Curamycin A produced by Streptomyces sp. strain CZA14.</title>
        <authorList>
            <person name="Durrell K.A."/>
            <person name="Kirby B.M."/>
            <person name="Khan W."/>
            <person name="Mthethwa T."/>
            <person name="Le Roes-Hill M."/>
        </authorList>
    </citation>
    <scope>NUCLEOTIDE SEQUENCE [LARGE SCALE GENOMIC DNA]</scope>
    <source>
        <strain evidence="2 3">CZA14</strain>
    </source>
</reference>
<keyword evidence="1" id="KW-0732">Signal</keyword>
<sequence length="161" mass="16029">MRKTGRILTTAAVCVTGALIAAAPAGAAPYWQTVTTGPTWDCARTVVHTAKAGVGFQACLVRNAHDDAQVVLVVVNNSTSAATVSGTVTSFGADAGCGSYTLAVGERRGCFGTTGPVPDCAYGAGTGDGTETYGGGVRLTVNGVANAMDSPTTPCVPADWA</sequence>
<keyword evidence="3" id="KW-1185">Reference proteome</keyword>
<protein>
    <recommendedName>
        <fullName evidence="4">Secreted protein</fullName>
    </recommendedName>
</protein>
<organism evidence="2 3">
    <name type="scientific">Streptomyces pharetrae CZA14</name>
    <dbReference type="NCBI Taxonomy" id="1144883"/>
    <lineage>
        <taxon>Bacteria</taxon>
        <taxon>Bacillati</taxon>
        <taxon>Actinomycetota</taxon>
        <taxon>Actinomycetes</taxon>
        <taxon>Kitasatosporales</taxon>
        <taxon>Streptomycetaceae</taxon>
        <taxon>Streptomyces</taxon>
    </lineage>
</organism>
<feature type="signal peptide" evidence="1">
    <location>
        <begin position="1"/>
        <end position="27"/>
    </location>
</feature>
<accession>A0ABX3YQB9</accession>
<proteinExistence type="predicted"/>
<evidence type="ECO:0008006" key="4">
    <source>
        <dbReference type="Google" id="ProtNLM"/>
    </source>
</evidence>
<gene>
    <name evidence="2" type="ORF">OQI_03950</name>
</gene>
<dbReference type="Proteomes" id="UP000194266">
    <property type="component" value="Unassembled WGS sequence"/>
</dbReference>
<evidence type="ECO:0000313" key="2">
    <source>
        <dbReference type="EMBL" id="OSZ61671.1"/>
    </source>
</evidence>